<keyword evidence="7" id="KW-1185">Reference proteome</keyword>
<dbReference type="PIRSF" id="PIRSF001227">
    <property type="entry name" value="Pen_acylase"/>
    <property type="match status" value="1"/>
</dbReference>
<protein>
    <submittedName>
        <fullName evidence="6">Penicillin acylase</fullName>
    </submittedName>
</protein>
<dbReference type="InterPro" id="IPR014395">
    <property type="entry name" value="Pen/GL7ACA/AHL_acylase"/>
</dbReference>
<dbReference type="EMBL" id="NIDE01000004">
    <property type="protein sequence ID" value="OWK43794.1"/>
    <property type="molecule type" value="Genomic_DNA"/>
</dbReference>
<dbReference type="GO" id="GO:0017000">
    <property type="term" value="P:antibiotic biosynthetic process"/>
    <property type="evidence" value="ECO:0007669"/>
    <property type="project" value="InterPro"/>
</dbReference>
<organism evidence="6 7">
    <name type="scientific">Fimbriiglobus ruber</name>
    <dbReference type="NCBI Taxonomy" id="1908690"/>
    <lineage>
        <taxon>Bacteria</taxon>
        <taxon>Pseudomonadati</taxon>
        <taxon>Planctomycetota</taxon>
        <taxon>Planctomycetia</taxon>
        <taxon>Gemmatales</taxon>
        <taxon>Gemmataceae</taxon>
        <taxon>Fimbriiglobus</taxon>
    </lineage>
</organism>
<gene>
    <name evidence="6" type="ORF">FRUB_03393</name>
</gene>
<dbReference type="Pfam" id="PF01804">
    <property type="entry name" value="Penicil_amidase"/>
    <property type="match status" value="1"/>
</dbReference>
<dbReference type="CDD" id="cd03747">
    <property type="entry name" value="Ntn_PGA_like"/>
    <property type="match status" value="1"/>
</dbReference>
<evidence type="ECO:0000256" key="5">
    <source>
        <dbReference type="PIRSR" id="PIRSR001227-2"/>
    </source>
</evidence>
<dbReference type="Gene3D" id="1.10.1400.10">
    <property type="match status" value="1"/>
</dbReference>
<dbReference type="Proteomes" id="UP000214646">
    <property type="component" value="Unassembled WGS sequence"/>
</dbReference>
<dbReference type="SUPFAM" id="SSF56235">
    <property type="entry name" value="N-terminal nucleophile aminohydrolases (Ntn hydrolases)"/>
    <property type="match status" value="1"/>
</dbReference>
<dbReference type="InterPro" id="IPR043146">
    <property type="entry name" value="Penicillin_amidase_N_B-knob"/>
</dbReference>
<dbReference type="Gene3D" id="1.10.439.10">
    <property type="entry name" value="Penicillin Amidohydrolase, domain 1"/>
    <property type="match status" value="1"/>
</dbReference>
<accession>A0A225DW55</accession>
<dbReference type="AlphaFoldDB" id="A0A225DW55"/>
<dbReference type="Gene3D" id="2.30.120.10">
    <property type="match status" value="1"/>
</dbReference>
<evidence type="ECO:0000256" key="4">
    <source>
        <dbReference type="PIRSR" id="PIRSR001227-1"/>
    </source>
</evidence>
<dbReference type="PANTHER" id="PTHR34218">
    <property type="entry name" value="PEPTIDASE S45 PENICILLIN AMIDASE"/>
    <property type="match status" value="1"/>
</dbReference>
<feature type="active site" description="Nucleophile" evidence="4">
    <location>
        <position position="252"/>
    </location>
</feature>
<dbReference type="OrthoDB" id="9759796at2"/>
<dbReference type="InterPro" id="IPR043147">
    <property type="entry name" value="Penicillin_amidase_A-knob"/>
</dbReference>
<keyword evidence="5" id="KW-0479">Metal-binding</keyword>
<dbReference type="PANTHER" id="PTHR34218:SF4">
    <property type="entry name" value="ACYL-HOMOSERINE LACTONE ACYLASE QUIP"/>
    <property type="match status" value="1"/>
</dbReference>
<keyword evidence="3" id="KW-0865">Zymogen</keyword>
<comment type="caution">
    <text evidence="6">The sequence shown here is derived from an EMBL/GenBank/DDBJ whole genome shotgun (WGS) entry which is preliminary data.</text>
</comment>
<dbReference type="Gene3D" id="3.60.20.10">
    <property type="entry name" value="Glutamine Phosphoribosylpyrophosphate, subunit 1, domain 1"/>
    <property type="match status" value="1"/>
</dbReference>
<evidence type="ECO:0000313" key="7">
    <source>
        <dbReference type="Proteomes" id="UP000214646"/>
    </source>
</evidence>
<evidence type="ECO:0000256" key="2">
    <source>
        <dbReference type="ARBA" id="ARBA00022801"/>
    </source>
</evidence>
<dbReference type="GO" id="GO:0016811">
    <property type="term" value="F:hydrolase activity, acting on carbon-nitrogen (but not peptide) bonds, in linear amides"/>
    <property type="evidence" value="ECO:0007669"/>
    <property type="project" value="InterPro"/>
</dbReference>
<dbReference type="InterPro" id="IPR029055">
    <property type="entry name" value="Ntn_hydrolases_N"/>
</dbReference>
<dbReference type="RefSeq" id="WP_088254600.1">
    <property type="nucleotide sequence ID" value="NZ_NIDE01000004.1"/>
</dbReference>
<dbReference type="InterPro" id="IPR023343">
    <property type="entry name" value="Penicillin_amidase_dom1"/>
</dbReference>
<dbReference type="GO" id="GO:0046872">
    <property type="term" value="F:metal ion binding"/>
    <property type="evidence" value="ECO:0007669"/>
    <property type="project" value="UniProtKB-KW"/>
</dbReference>
<feature type="binding site" evidence="5">
    <location>
        <position position="324"/>
    </location>
    <ligand>
        <name>Ca(2+)</name>
        <dbReference type="ChEBI" id="CHEBI:29108"/>
    </ligand>
</feature>
<proteinExistence type="inferred from homology"/>
<keyword evidence="2" id="KW-0378">Hydrolase</keyword>
<evidence type="ECO:0000256" key="1">
    <source>
        <dbReference type="ARBA" id="ARBA00006586"/>
    </source>
</evidence>
<comment type="cofactor">
    <cofactor evidence="5">
        <name>Ca(2+)</name>
        <dbReference type="ChEBI" id="CHEBI:29108"/>
    </cofactor>
    <text evidence="5">Binds 1 Ca(2+) ion per dimer.</text>
</comment>
<evidence type="ECO:0000256" key="3">
    <source>
        <dbReference type="ARBA" id="ARBA00023145"/>
    </source>
</evidence>
<comment type="similarity">
    <text evidence="1">Belongs to the peptidase S45 family.</text>
</comment>
<keyword evidence="5" id="KW-0106">Calcium</keyword>
<evidence type="ECO:0000313" key="6">
    <source>
        <dbReference type="EMBL" id="OWK43794.1"/>
    </source>
</evidence>
<sequence length="806" mass="86399">MNLTRALFRLVLGRRLPRVTGDIRVPGLTAPVTIRRDKWGIPHIDAQSGADAWFGLGFCNGQDRAGQLETLLRIGRGTLAEVVGPEGLGLDRVSRRIGFRRAALAQYDVQNAEVKAVLSAFVAGVNAAFAHGADRPAHEFALLKIQPTPWVAADVLTFLKVMSFLLPSNWDVELARLRILAADGPSAVRDLDPAYPDWLPRTIASFPSSSPPADPLEGTGGARASADATALDRLAADLALFQSAAPVVGGGSNNWVIGGSRTASGKPLLANDPHLAPTTPPPWYLAHIRTPKWAVAGAAFAGAPGFPVGHNGTACWGCTAGLTDNTDLFLETLGPDGRTARQSDGTFASCEVVREVIRVKGAADVIEDVVVTPRGPVLSPVVESPLEGVKRVVSMRAVWLQPLPLDGLLTAQHATDFDSFRQAFASWPILPLNMVYADKNGTTGWQLTGQLPVRTAGHGIIPLPADAPGVGWKADLMPFDQMPFTCDPAEGFLATANNPPVPETPGGPFYGRDYCDGYRAAVIREELAAKEAGWTVADCQALQQNLHSKPWKELRPDVLALDTPDPDARLGLDLLRAWDGWVAANSPAAAVFELFVAEMCVRAARAKAPKAWRAALGGDQEGTFEYNLFSERRMSHLVGLVRAKPSGWFARSWQDEMADALAGVVKHLRTTYGPGPVWWQWGDVRPLVVGHAIFGKHWLLGRVFNLPPIPGAGDSTTVAQAAIRPAAPKTTTHSMPNLRAVFDTADWSNSRFVLCGGQSGNPFSPHHADLFALWQQGDGVPIAWTEEEVAKATVATLRLLPGLPTV</sequence>
<name>A0A225DW55_9BACT</name>
<reference evidence="7" key="1">
    <citation type="submission" date="2017-06" db="EMBL/GenBank/DDBJ databases">
        <title>Genome analysis of Fimbriiglobus ruber SP5, the first member of the order Planctomycetales with confirmed chitinolytic capability.</title>
        <authorList>
            <person name="Ravin N.V."/>
            <person name="Rakitin A.L."/>
            <person name="Ivanova A.A."/>
            <person name="Beletsky A.V."/>
            <person name="Kulichevskaya I.S."/>
            <person name="Mardanov A.V."/>
            <person name="Dedysh S.N."/>
        </authorList>
    </citation>
    <scope>NUCLEOTIDE SEQUENCE [LARGE SCALE GENOMIC DNA]</scope>
    <source>
        <strain evidence="7">SP5</strain>
    </source>
</reference>
<feature type="binding site" evidence="5">
    <location>
        <position position="173"/>
    </location>
    <ligand>
        <name>Ca(2+)</name>
        <dbReference type="ChEBI" id="CHEBI:29108"/>
    </ligand>
</feature>
<dbReference type="InterPro" id="IPR002692">
    <property type="entry name" value="S45"/>
</dbReference>
<feature type="binding site" evidence="5">
    <location>
        <position position="327"/>
    </location>
    <ligand>
        <name>Ca(2+)</name>
        <dbReference type="ChEBI" id="CHEBI:29108"/>
    </ligand>
</feature>